<evidence type="ECO:0000313" key="2">
    <source>
        <dbReference type="EMBL" id="SON87046.1"/>
    </source>
</evidence>
<evidence type="ECO:0000313" key="3">
    <source>
        <dbReference type="Proteomes" id="UP000234181"/>
    </source>
</evidence>
<reference evidence="2 3" key="1">
    <citation type="submission" date="2017-10" db="EMBL/GenBank/DDBJ databases">
        <authorList>
            <person name="Regsiter A."/>
            <person name="William W."/>
        </authorList>
    </citation>
    <scope>NUCLEOTIDE SEQUENCE [LARGE SCALE GENOMIC DNA]</scope>
    <source>
        <strain evidence="2 3">CFBP6984</strain>
    </source>
</reference>
<feature type="compositionally biased region" description="Polar residues" evidence="1">
    <location>
        <begin position="14"/>
        <end position="31"/>
    </location>
</feature>
<organism evidence="2 3">
    <name type="scientific">Xanthomonas campestris pv. phaseoli</name>
    <dbReference type="NCBI Taxonomy" id="317013"/>
    <lineage>
        <taxon>Bacteria</taxon>
        <taxon>Pseudomonadati</taxon>
        <taxon>Pseudomonadota</taxon>
        <taxon>Gammaproteobacteria</taxon>
        <taxon>Lysobacterales</taxon>
        <taxon>Lysobacteraceae</taxon>
        <taxon>Xanthomonas</taxon>
    </lineage>
</organism>
<evidence type="ECO:0008006" key="4">
    <source>
        <dbReference type="Google" id="ProtNLM"/>
    </source>
</evidence>
<dbReference type="Proteomes" id="UP000234181">
    <property type="component" value="Unassembled WGS sequence"/>
</dbReference>
<comment type="caution">
    <text evidence="2">The sequence shown here is derived from an EMBL/GenBank/DDBJ whole genome shotgun (WGS) entry which is preliminary data.</text>
</comment>
<evidence type="ECO:0000256" key="1">
    <source>
        <dbReference type="SAM" id="MobiDB-lite"/>
    </source>
</evidence>
<accession>A0ABY1TWN5</accession>
<name>A0ABY1TWN5_XANCH</name>
<dbReference type="EMBL" id="OCYT01000137">
    <property type="protein sequence ID" value="SON87046.1"/>
    <property type="molecule type" value="Genomic_DNA"/>
</dbReference>
<protein>
    <recommendedName>
        <fullName evidence="4">Transposase</fullName>
    </recommendedName>
</protein>
<keyword evidence="3" id="KW-1185">Reference proteome</keyword>
<feature type="region of interest" description="Disordered" evidence="1">
    <location>
        <begin position="1"/>
        <end position="31"/>
    </location>
</feature>
<sequence>MLCGVQSHQREHTTQFLGTRSPRLSLNDTFR</sequence>
<proteinExistence type="predicted"/>
<gene>
    <name evidence="2" type="ORF">XAP6984_780006</name>
</gene>